<sequence length="437" mass="46152">MDRPARRSSVSSVADNGISVAIDQNEYLADGVGTVDAVVTVETAADLVVAAPPQERLEILILDCSGSMATGRKFPGARQAALAALDVMSDGTKFAIIEGTAMARLAFPSNVPSMAVNRESRAAARRALDKLTPGGGTAMGSWLGLTRQLAKKHPGAMVHAILLTDGKNEHEEPAALAAEIKQSEGKFTCDCRGVGTDWRVDELRTIASALHGTVDIVADPAKLAEDFAAMMQGSMAKAIPELTLRVWTPAGAKVRFVKQVAPAIEDLTARRVETAAQVGEYPLGAWGAEDRDYHVQVEVEPAAPGREKLAARVSVVSGDQVLGQGLVKAVWTTDTELSARISRRVAHYTGQAELAQAVQEGLAARKSGDTDTATAKLRRAVELAAESGNESTAKLLRGVVEVDERSGTVRLRSSVAAADEMALDARSTKTARVRKEG</sequence>
<dbReference type="Pfam" id="PF18571">
    <property type="entry name" value="VWA_3_C"/>
    <property type="match status" value="1"/>
</dbReference>
<keyword evidence="3" id="KW-1185">Reference proteome</keyword>
<comment type="caution">
    <text evidence="2">The sequence shown here is derived from an EMBL/GenBank/DDBJ whole genome shotgun (WGS) entry which is preliminary data.</text>
</comment>
<dbReference type="PANTHER" id="PTHR45737">
    <property type="entry name" value="VON WILLEBRAND FACTOR A DOMAIN-CONTAINING PROTEIN 5A"/>
    <property type="match status" value="1"/>
</dbReference>
<dbReference type="OrthoDB" id="568872at2"/>
<organism evidence="2 3">
    <name type="scientific">Nocardia colli</name>
    <dbReference type="NCBI Taxonomy" id="2545717"/>
    <lineage>
        <taxon>Bacteria</taxon>
        <taxon>Bacillati</taxon>
        <taxon>Actinomycetota</taxon>
        <taxon>Actinomycetes</taxon>
        <taxon>Mycobacteriales</taxon>
        <taxon>Nocardiaceae</taxon>
        <taxon>Nocardia</taxon>
    </lineage>
</organism>
<dbReference type="PANTHER" id="PTHR45737:SF6">
    <property type="entry name" value="VON WILLEBRAND FACTOR A DOMAIN-CONTAINING PROTEIN 5A"/>
    <property type="match status" value="1"/>
</dbReference>
<dbReference type="SUPFAM" id="SSF53300">
    <property type="entry name" value="vWA-like"/>
    <property type="match status" value="1"/>
</dbReference>
<feature type="domain" description="VWFA" evidence="1">
    <location>
        <begin position="59"/>
        <end position="239"/>
    </location>
</feature>
<dbReference type="InterPro" id="IPR036465">
    <property type="entry name" value="vWFA_dom_sf"/>
</dbReference>
<reference evidence="2 3" key="1">
    <citation type="submission" date="2019-09" db="EMBL/GenBank/DDBJ databases">
        <authorList>
            <person name="Wang X."/>
        </authorList>
    </citation>
    <scope>NUCLEOTIDE SEQUENCE [LARGE SCALE GENOMIC DNA]</scope>
    <source>
        <strain evidence="2 3">CICC 11023</strain>
    </source>
</reference>
<dbReference type="SMART" id="SM00327">
    <property type="entry name" value="VWA"/>
    <property type="match status" value="1"/>
</dbReference>
<dbReference type="InterPro" id="IPR041176">
    <property type="entry name" value="VWA_3_C"/>
</dbReference>
<proteinExistence type="predicted"/>
<evidence type="ECO:0000313" key="3">
    <source>
        <dbReference type="Proteomes" id="UP000323876"/>
    </source>
</evidence>
<dbReference type="Gene3D" id="1.20.120.1690">
    <property type="match status" value="1"/>
</dbReference>
<protein>
    <submittedName>
        <fullName evidence="2">VWA domain-containing protein</fullName>
    </submittedName>
</protein>
<name>A0A5N0ED89_9NOCA</name>
<evidence type="ECO:0000313" key="2">
    <source>
        <dbReference type="EMBL" id="KAA8886105.1"/>
    </source>
</evidence>
<gene>
    <name evidence="2" type="ORF">F3087_26240</name>
</gene>
<dbReference type="Pfam" id="PF13768">
    <property type="entry name" value="VWA_3"/>
    <property type="match status" value="1"/>
</dbReference>
<dbReference type="AlphaFoldDB" id="A0A5N0ED89"/>
<dbReference type="InterPro" id="IPR002035">
    <property type="entry name" value="VWF_A"/>
</dbReference>
<dbReference type="EMBL" id="VXLC01000014">
    <property type="protein sequence ID" value="KAA8886105.1"/>
    <property type="molecule type" value="Genomic_DNA"/>
</dbReference>
<dbReference type="Gene3D" id="3.40.50.410">
    <property type="entry name" value="von Willebrand factor, type A domain"/>
    <property type="match status" value="1"/>
</dbReference>
<evidence type="ECO:0000259" key="1">
    <source>
        <dbReference type="PROSITE" id="PS50234"/>
    </source>
</evidence>
<dbReference type="Proteomes" id="UP000323876">
    <property type="component" value="Unassembled WGS sequence"/>
</dbReference>
<accession>A0A5N0ED89</accession>
<dbReference type="Gene3D" id="2.60.40.3670">
    <property type="match status" value="1"/>
</dbReference>
<dbReference type="PROSITE" id="PS50234">
    <property type="entry name" value="VWFA"/>
    <property type="match status" value="1"/>
</dbReference>